<comment type="domain">
    <text evidence="7">Has four distinct domains: an N-terminal nucleotidyltransferase (NT) domain responsible for UTase activity, a central HD domain that encodes UR activity, and two C-terminal ACT domains that seem to have a role in glutamine sensing.</text>
</comment>
<dbReference type="OrthoDB" id="9758038at2"/>
<dbReference type="AlphaFoldDB" id="A0A4S2H080"/>
<dbReference type="CDD" id="cd04899">
    <property type="entry name" value="ACT_ACR-UUR-like_2"/>
    <property type="match status" value="1"/>
</dbReference>
<dbReference type="PANTHER" id="PTHR47320">
    <property type="entry name" value="BIFUNCTIONAL URIDYLYLTRANSFERASE/URIDYLYL-REMOVING ENZYME"/>
    <property type="match status" value="1"/>
</dbReference>
<feature type="domain" description="HD" evidence="9">
    <location>
        <begin position="492"/>
        <end position="613"/>
    </location>
</feature>
<evidence type="ECO:0000256" key="5">
    <source>
        <dbReference type="ARBA" id="ARBA00022842"/>
    </source>
</evidence>
<dbReference type="NCBIfam" id="TIGR01693">
    <property type="entry name" value="UTase_glnD"/>
    <property type="match status" value="1"/>
</dbReference>
<dbReference type="InterPro" id="IPR010043">
    <property type="entry name" value="UTase/UR"/>
</dbReference>
<dbReference type="SUPFAM" id="SSF81891">
    <property type="entry name" value="Poly A polymerase C-terminal region-like"/>
    <property type="match status" value="1"/>
</dbReference>
<keyword evidence="3" id="KW-0677">Repeat</keyword>
<dbReference type="SUPFAM" id="SSF55021">
    <property type="entry name" value="ACT-like"/>
    <property type="match status" value="2"/>
</dbReference>
<dbReference type="Pfam" id="PF08335">
    <property type="entry name" value="GlnD_UR_UTase"/>
    <property type="match status" value="1"/>
</dbReference>
<evidence type="ECO:0000313" key="10">
    <source>
        <dbReference type="EMBL" id="TGY88886.1"/>
    </source>
</evidence>
<keyword evidence="1 7" id="KW-0808">Transferase</keyword>
<evidence type="ECO:0000256" key="6">
    <source>
        <dbReference type="ARBA" id="ARBA00023268"/>
    </source>
</evidence>
<comment type="activity regulation">
    <text evidence="7">Uridylyltransferase (UTase) activity is inhibited by glutamine, while glutamine activates uridylyl-removing (UR) activity.</text>
</comment>
<keyword evidence="5 7" id="KW-0460">Magnesium</keyword>
<comment type="catalytic activity">
    <reaction evidence="7">
        <text>[protein-PII]-L-tyrosine + UTP = [protein-PII]-uridylyl-L-tyrosine + diphosphate</text>
        <dbReference type="Rhea" id="RHEA:13673"/>
        <dbReference type="Rhea" id="RHEA-COMP:12147"/>
        <dbReference type="Rhea" id="RHEA-COMP:12148"/>
        <dbReference type="ChEBI" id="CHEBI:33019"/>
        <dbReference type="ChEBI" id="CHEBI:46398"/>
        <dbReference type="ChEBI" id="CHEBI:46858"/>
        <dbReference type="ChEBI" id="CHEBI:90602"/>
        <dbReference type="EC" id="2.7.7.59"/>
    </reaction>
</comment>
<sequence length="942" mass="103254">MRPSALPASLDGLRLRAELAAATRSGWTTSSGRQAGLAKLKKFIERGREHAAGCLEGKTGGLEAARVLSGVMNAVLRALFDSVATEILSDGQACSGLALCATGGFGAGELAPQSDIDVLFLVGESPPEGHEQIIERTLYALWDSGLPVGGGAVRTVEEAIALAKENVSERTALLDIRLLAGDERLLSRLKQRFDDEVRGEDAAGFVLAKLAERDARVDRQGDSRYAVEPNVKDGKGALRDLQTLRWLAQVLYGNDALERWVANGLLSVQDVERYLNAEDFFWAVRFHLHALTGRKDDRLTFDVQPEVAARMGYEDGEEVLAVEVFMRDYFKAAINVGSLTRLVCAKLEADELKDPPAGIGRFMPAHGVQKADAALTEAGFVIRSGRLDFADPAKIESDPVLMLRLFEFASARHLDLHPDAVSAVTHSLRLVDDALRADERAARAFFAVLLESDDPRITLRAMTEAGLLGAFIPEFGDIVARTQFNMYHRYTVDEHTLNAVGLLREIEQGKHPNDHPLSTRILTEISHRRALHLAVLLHDTGKGAGDQCIEGAKRARTACERLGLDESECELVAWLVRHHLDMNDVAQRRDLSDPRTVLDFANLVGSPERLRLLTVLTVVDIRAVGPGVWNGWKAQLLRDLYSATQAVLREDRHPEEEEARDRLARRAERAREAFRDRLSRFDPEFAGRWTGELDDPYWLAFAESDRLRHAAFVRAAEARGEEVSCGVRIDKRRSAAEVLVLAPDRDGLFADIVGALALSGANVVGAQVTTTFGGTAFDVFYVQEPGGKPFGWSNRAALDRLRHAVERAARHGLDATDTIPERTIRRREAAFAVTPYVHLDTGAADNALVIEASGRDRPGLLHDLARALADLGLSLQAARIDGYGERAVDSFYVTEKGKKLIETGKLEAIRERLMAILAESEDALAGRHAEAGLSRAQASAGR</sequence>
<evidence type="ECO:0000313" key="11">
    <source>
        <dbReference type="Proteomes" id="UP000308054"/>
    </source>
</evidence>
<dbReference type="PIRSF" id="PIRSF006288">
    <property type="entry name" value="PII_uridyltransf"/>
    <property type="match status" value="1"/>
</dbReference>
<gene>
    <name evidence="7" type="primary">glnD</name>
    <name evidence="10" type="ORF">E5163_07035</name>
</gene>
<dbReference type="PROSITE" id="PS51831">
    <property type="entry name" value="HD"/>
    <property type="match status" value="1"/>
</dbReference>
<dbReference type="InterPro" id="IPR013546">
    <property type="entry name" value="PII_UdlTrfase/GS_AdlTrfase"/>
</dbReference>
<dbReference type="PANTHER" id="PTHR47320:SF1">
    <property type="entry name" value="BIFUNCTIONAL URIDYLYLTRANSFERASE_URIDYLYL-REMOVING ENZYME"/>
    <property type="match status" value="1"/>
</dbReference>
<comment type="cofactor">
    <cofactor evidence="7">
        <name>Mg(2+)</name>
        <dbReference type="ChEBI" id="CHEBI:18420"/>
    </cofactor>
</comment>
<comment type="function">
    <text evidence="7">Modifies, by uridylylation and deuridylylation, the PII regulatory proteins (GlnB and homologs), in response to the nitrogen status of the cell that GlnD senses through the glutamine level. Under low glutamine levels, catalyzes the conversion of the PII proteins and UTP to PII-UMP and PPi, while under higher glutamine levels, GlnD hydrolyzes PII-UMP to PII and UMP (deuridylylation). Thus, controls uridylylation state and activity of the PII proteins, and plays an important role in the regulation of nitrogen metabolism.</text>
</comment>
<dbReference type="Gene3D" id="3.30.460.10">
    <property type="entry name" value="Beta Polymerase, domain 2"/>
    <property type="match status" value="1"/>
</dbReference>
<evidence type="ECO:0000256" key="3">
    <source>
        <dbReference type="ARBA" id="ARBA00022737"/>
    </source>
</evidence>
<dbReference type="EC" id="2.7.7.59" evidence="7"/>
<organism evidence="10 11">
    <name type="scientific">Marinicauda algicola</name>
    <dbReference type="NCBI Taxonomy" id="2029849"/>
    <lineage>
        <taxon>Bacteria</taxon>
        <taxon>Pseudomonadati</taxon>
        <taxon>Pseudomonadota</taxon>
        <taxon>Alphaproteobacteria</taxon>
        <taxon>Maricaulales</taxon>
        <taxon>Maricaulaceae</taxon>
        <taxon>Marinicauda</taxon>
    </lineage>
</organism>
<dbReference type="Pfam" id="PF01966">
    <property type="entry name" value="HD"/>
    <property type="match status" value="1"/>
</dbReference>
<feature type="region of interest" description="Uridylyltransferase" evidence="7">
    <location>
        <begin position="1"/>
        <end position="374"/>
    </location>
</feature>
<evidence type="ECO:0000256" key="1">
    <source>
        <dbReference type="ARBA" id="ARBA00022679"/>
    </source>
</evidence>
<feature type="domain" description="ACT" evidence="8">
    <location>
        <begin position="849"/>
        <end position="927"/>
    </location>
</feature>
<dbReference type="CDD" id="cd05401">
    <property type="entry name" value="NT_GlnE_GlnD_like"/>
    <property type="match status" value="1"/>
</dbReference>
<dbReference type="GO" id="GO:0006808">
    <property type="term" value="P:regulation of nitrogen utilization"/>
    <property type="evidence" value="ECO:0007669"/>
    <property type="project" value="UniProtKB-UniRule"/>
</dbReference>
<dbReference type="Pfam" id="PF01842">
    <property type="entry name" value="ACT"/>
    <property type="match status" value="1"/>
</dbReference>
<dbReference type="SMART" id="SM00471">
    <property type="entry name" value="HDc"/>
    <property type="match status" value="1"/>
</dbReference>
<dbReference type="GO" id="GO:0008081">
    <property type="term" value="F:phosphoric diester hydrolase activity"/>
    <property type="evidence" value="ECO:0007669"/>
    <property type="project" value="UniProtKB-UniRule"/>
</dbReference>
<dbReference type="Gene3D" id="1.20.120.330">
    <property type="entry name" value="Nucleotidyltransferases domain 2"/>
    <property type="match status" value="1"/>
</dbReference>
<comment type="caution">
    <text evidence="7">Lacks conserved residue(s) required for the propagation of feature annotation.</text>
</comment>
<name>A0A4S2H080_9PROT</name>
<keyword evidence="4 7" id="KW-0378">Hydrolase</keyword>
<evidence type="ECO:0000256" key="7">
    <source>
        <dbReference type="HAMAP-Rule" id="MF_00277"/>
    </source>
</evidence>
<accession>A0A4S2H080</accession>
<comment type="similarity">
    <text evidence="7">Belongs to the GlnD family.</text>
</comment>
<dbReference type="EC" id="3.1.4.-" evidence="7"/>
<dbReference type="Gene3D" id="1.10.3090.10">
    <property type="entry name" value="cca-adding enzyme, domain 2"/>
    <property type="match status" value="1"/>
</dbReference>
<keyword evidence="11" id="KW-1185">Reference proteome</keyword>
<comment type="catalytic activity">
    <reaction evidence="7">
        <text>[protein-PII]-uridylyl-L-tyrosine + H2O = [protein-PII]-L-tyrosine + UMP + H(+)</text>
        <dbReference type="Rhea" id="RHEA:48600"/>
        <dbReference type="Rhea" id="RHEA-COMP:12147"/>
        <dbReference type="Rhea" id="RHEA-COMP:12148"/>
        <dbReference type="ChEBI" id="CHEBI:15377"/>
        <dbReference type="ChEBI" id="CHEBI:15378"/>
        <dbReference type="ChEBI" id="CHEBI:46858"/>
        <dbReference type="ChEBI" id="CHEBI:57865"/>
        <dbReference type="ChEBI" id="CHEBI:90602"/>
    </reaction>
</comment>
<dbReference type="InterPro" id="IPR045865">
    <property type="entry name" value="ACT-like_dom_sf"/>
</dbReference>
<dbReference type="InterPro" id="IPR043519">
    <property type="entry name" value="NT_sf"/>
</dbReference>
<dbReference type="EMBL" id="SRXW01000002">
    <property type="protein sequence ID" value="TGY88886.1"/>
    <property type="molecule type" value="Genomic_DNA"/>
</dbReference>
<dbReference type="Gene3D" id="3.30.70.260">
    <property type="match status" value="1"/>
</dbReference>
<dbReference type="InterPro" id="IPR002912">
    <property type="entry name" value="ACT_dom"/>
</dbReference>
<dbReference type="SUPFAM" id="SSF81593">
    <property type="entry name" value="Nucleotidyltransferase substrate binding subunit/domain"/>
    <property type="match status" value="1"/>
</dbReference>
<evidence type="ECO:0000256" key="4">
    <source>
        <dbReference type="ARBA" id="ARBA00022801"/>
    </source>
</evidence>
<dbReference type="NCBIfam" id="NF003467">
    <property type="entry name" value="PRK05092.1"/>
    <property type="match status" value="1"/>
</dbReference>
<evidence type="ECO:0000259" key="9">
    <source>
        <dbReference type="PROSITE" id="PS51831"/>
    </source>
</evidence>
<proteinExistence type="inferred from homology"/>
<dbReference type="InterPro" id="IPR006674">
    <property type="entry name" value="HD_domain"/>
</dbReference>
<protein>
    <recommendedName>
        <fullName evidence="7">Bifunctional uridylyltransferase/uridylyl-removing enzyme</fullName>
        <shortName evidence="7">UTase/UR</shortName>
    </recommendedName>
    <alternativeName>
        <fullName evidence="7">Bifunctional [protein-PII] modification enzyme</fullName>
    </alternativeName>
    <alternativeName>
        <fullName evidence="7">Bifunctional nitrogen sensor protein</fullName>
    </alternativeName>
    <domain>
        <recommendedName>
            <fullName evidence="7">[Protein-PII] uridylyltransferase</fullName>
            <shortName evidence="7">PII uridylyltransferase</shortName>
            <shortName evidence="7">UTase</shortName>
            <ecNumber evidence="7">2.7.7.59</ecNumber>
        </recommendedName>
    </domain>
    <domain>
        <recommendedName>
            <fullName evidence="7">[Protein-PII]-UMP uridylyl-removing enzyme</fullName>
            <shortName evidence="7">UR</shortName>
            <ecNumber evidence="7">3.1.4.-</ecNumber>
        </recommendedName>
    </domain>
</protein>
<evidence type="ECO:0000259" key="8">
    <source>
        <dbReference type="PROSITE" id="PS51671"/>
    </source>
</evidence>
<evidence type="ECO:0000256" key="2">
    <source>
        <dbReference type="ARBA" id="ARBA00022695"/>
    </source>
</evidence>
<dbReference type="GO" id="GO:0008773">
    <property type="term" value="F:[protein-PII] uridylyltransferase activity"/>
    <property type="evidence" value="ECO:0007669"/>
    <property type="project" value="UniProtKB-UniRule"/>
</dbReference>
<comment type="caution">
    <text evidence="10">The sequence shown here is derived from an EMBL/GenBank/DDBJ whole genome shotgun (WGS) entry which is preliminary data.</text>
</comment>
<keyword evidence="2 7" id="KW-0548">Nucleotidyltransferase</keyword>
<dbReference type="RefSeq" id="WP_135995426.1">
    <property type="nucleotide sequence ID" value="NZ_CP071057.1"/>
</dbReference>
<dbReference type="SUPFAM" id="SSF81301">
    <property type="entry name" value="Nucleotidyltransferase"/>
    <property type="match status" value="1"/>
</dbReference>
<dbReference type="HAMAP" id="MF_00277">
    <property type="entry name" value="PII_uridylyl_transf"/>
    <property type="match status" value="1"/>
</dbReference>
<reference evidence="10 11" key="1">
    <citation type="journal article" date="2017" name="Int. J. Syst. Evol. Microbiol.">
        <title>Marinicauda algicola sp. nov., isolated from a marine red alga Rhodosorus marinus.</title>
        <authorList>
            <person name="Jeong S.E."/>
            <person name="Jeon S.H."/>
            <person name="Chun B.H."/>
            <person name="Kim D.W."/>
            <person name="Jeon C.O."/>
        </authorList>
    </citation>
    <scope>NUCLEOTIDE SEQUENCE [LARGE SCALE GENOMIC DNA]</scope>
    <source>
        <strain evidence="10 11">JCM 31718</strain>
    </source>
</reference>
<dbReference type="Proteomes" id="UP000308054">
    <property type="component" value="Unassembled WGS sequence"/>
</dbReference>
<keyword evidence="6 7" id="KW-0511">Multifunctional enzyme</keyword>
<dbReference type="InterPro" id="IPR003607">
    <property type="entry name" value="HD/PDEase_dom"/>
</dbReference>
<dbReference type="PROSITE" id="PS51671">
    <property type="entry name" value="ACT"/>
    <property type="match status" value="2"/>
</dbReference>
<dbReference type="CDD" id="cd00077">
    <property type="entry name" value="HDc"/>
    <property type="match status" value="1"/>
</dbReference>
<feature type="domain" description="ACT" evidence="8">
    <location>
        <begin position="737"/>
        <end position="825"/>
    </location>
</feature>
<dbReference type="CDD" id="cd04900">
    <property type="entry name" value="ACT_UUR-like_1"/>
    <property type="match status" value="1"/>
</dbReference>